<accession>A0AA37QER5</accession>
<organism evidence="2 3">
    <name type="scientific">Roseisolibacter agri</name>
    <dbReference type="NCBI Taxonomy" id="2014610"/>
    <lineage>
        <taxon>Bacteria</taxon>
        <taxon>Pseudomonadati</taxon>
        <taxon>Gemmatimonadota</taxon>
        <taxon>Gemmatimonadia</taxon>
        <taxon>Gemmatimonadales</taxon>
        <taxon>Gemmatimonadaceae</taxon>
        <taxon>Roseisolibacter</taxon>
    </lineage>
</organism>
<dbReference type="RefSeq" id="WP_284351954.1">
    <property type="nucleotide sequence ID" value="NZ_BRXS01000006.1"/>
</dbReference>
<keyword evidence="1" id="KW-0732">Signal</keyword>
<name>A0AA37QER5_9BACT</name>
<keyword evidence="3" id="KW-1185">Reference proteome</keyword>
<evidence type="ECO:0000313" key="2">
    <source>
        <dbReference type="EMBL" id="GLC27516.1"/>
    </source>
</evidence>
<feature type="signal peptide" evidence="1">
    <location>
        <begin position="1"/>
        <end position="23"/>
    </location>
</feature>
<gene>
    <name evidence="2" type="ORF">rosag_40290</name>
</gene>
<comment type="caution">
    <text evidence="2">The sequence shown here is derived from an EMBL/GenBank/DDBJ whole genome shotgun (WGS) entry which is preliminary data.</text>
</comment>
<dbReference type="Proteomes" id="UP001161325">
    <property type="component" value="Unassembled WGS sequence"/>
</dbReference>
<dbReference type="Pfam" id="PF11306">
    <property type="entry name" value="DUF3108"/>
    <property type="match status" value="1"/>
</dbReference>
<dbReference type="InterPro" id="IPR021457">
    <property type="entry name" value="DUF3108"/>
</dbReference>
<dbReference type="AlphaFoldDB" id="A0AA37QER5"/>
<evidence type="ECO:0008006" key="4">
    <source>
        <dbReference type="Google" id="ProtNLM"/>
    </source>
</evidence>
<feature type="chain" id="PRO_5041216986" description="DUF3108 domain-containing protein" evidence="1">
    <location>
        <begin position="24"/>
        <end position="245"/>
    </location>
</feature>
<dbReference type="EMBL" id="BRXS01000006">
    <property type="protein sequence ID" value="GLC27516.1"/>
    <property type="molecule type" value="Genomic_DNA"/>
</dbReference>
<proteinExistence type="predicted"/>
<reference evidence="2" key="1">
    <citation type="submission" date="2022-08" db="EMBL/GenBank/DDBJ databases">
        <title>Draft genome sequencing of Roseisolibacter agri AW1220.</title>
        <authorList>
            <person name="Tobiishi Y."/>
            <person name="Tonouchi A."/>
        </authorList>
    </citation>
    <scope>NUCLEOTIDE SEQUENCE</scope>
    <source>
        <strain evidence="2">AW1220</strain>
    </source>
</reference>
<sequence length="245" mass="25255">MSSFPRRSALLAAGLVLPVLAGAQEPAALPFEQVAATIKPGTWTWTAKLTANGAPQEFGTRTLTLQKAKVGTGWLLLDAQSNAMVTMSDSLVLAAADLGAVSRSLNMKTPMGDASLAMTFTADSVKGALNAPGQSQTIATRNVKGALTNDGVLLLALGRLPLSEKWSGRVELLNPQSGATMPLTLAVKGSEKVTVPAGAFDTWVVESTGGPAALTFYVAKGGPVVRLVQAVPQMGGTMESVLQKP</sequence>
<evidence type="ECO:0000313" key="3">
    <source>
        <dbReference type="Proteomes" id="UP001161325"/>
    </source>
</evidence>
<evidence type="ECO:0000256" key="1">
    <source>
        <dbReference type="SAM" id="SignalP"/>
    </source>
</evidence>
<protein>
    <recommendedName>
        <fullName evidence="4">DUF3108 domain-containing protein</fullName>
    </recommendedName>
</protein>